<organism evidence="1 2">
    <name type="scientific">Melastoma candidum</name>
    <dbReference type="NCBI Taxonomy" id="119954"/>
    <lineage>
        <taxon>Eukaryota</taxon>
        <taxon>Viridiplantae</taxon>
        <taxon>Streptophyta</taxon>
        <taxon>Embryophyta</taxon>
        <taxon>Tracheophyta</taxon>
        <taxon>Spermatophyta</taxon>
        <taxon>Magnoliopsida</taxon>
        <taxon>eudicotyledons</taxon>
        <taxon>Gunneridae</taxon>
        <taxon>Pentapetalae</taxon>
        <taxon>rosids</taxon>
        <taxon>malvids</taxon>
        <taxon>Myrtales</taxon>
        <taxon>Melastomataceae</taxon>
        <taxon>Melastomatoideae</taxon>
        <taxon>Melastomateae</taxon>
        <taxon>Melastoma</taxon>
    </lineage>
</organism>
<dbReference type="Proteomes" id="UP001057402">
    <property type="component" value="Chromosome 1"/>
</dbReference>
<dbReference type="EMBL" id="CM042880">
    <property type="protein sequence ID" value="KAI4390119.1"/>
    <property type="molecule type" value="Genomic_DNA"/>
</dbReference>
<sequence length="143" mass="15357">MSTKSMKFLLDLVPCFGSFPDSQTRPPPHDDNARSLMSPPPPHPQRIRRTVRTPSWSPSLCAISEDRAVMKKTTGGGPVISQRKVMASTGSFTGGNARDTSRGRGPGSASRTKAPPYKVESGYGRGYLSGTMIPAFSPAPFVF</sequence>
<gene>
    <name evidence="1" type="ORF">MLD38_002265</name>
</gene>
<evidence type="ECO:0000313" key="1">
    <source>
        <dbReference type="EMBL" id="KAI4390119.1"/>
    </source>
</evidence>
<reference evidence="2" key="1">
    <citation type="journal article" date="2023" name="Front. Plant Sci.">
        <title>Chromosomal-level genome assembly of Melastoma candidum provides insights into trichome evolution.</title>
        <authorList>
            <person name="Zhong Y."/>
            <person name="Wu W."/>
            <person name="Sun C."/>
            <person name="Zou P."/>
            <person name="Liu Y."/>
            <person name="Dai S."/>
            <person name="Zhou R."/>
        </authorList>
    </citation>
    <scope>NUCLEOTIDE SEQUENCE [LARGE SCALE GENOMIC DNA]</scope>
</reference>
<protein>
    <submittedName>
        <fullName evidence="1">Uncharacterized protein</fullName>
    </submittedName>
</protein>
<evidence type="ECO:0000313" key="2">
    <source>
        <dbReference type="Proteomes" id="UP001057402"/>
    </source>
</evidence>
<comment type="caution">
    <text evidence="1">The sequence shown here is derived from an EMBL/GenBank/DDBJ whole genome shotgun (WGS) entry which is preliminary data.</text>
</comment>
<proteinExistence type="predicted"/>
<keyword evidence="2" id="KW-1185">Reference proteome</keyword>
<name>A0ACB9SFZ8_9MYRT</name>
<accession>A0ACB9SFZ8</accession>